<comment type="caution">
    <text evidence="1">The sequence shown here is derived from an EMBL/GenBank/DDBJ whole genome shotgun (WGS) entry which is preliminary data.</text>
</comment>
<dbReference type="EMBL" id="MGFP01000042">
    <property type="protein sequence ID" value="OGM08631.1"/>
    <property type="molecule type" value="Genomic_DNA"/>
</dbReference>
<sequence>MDITYLGHSSFRIKFREAYLVTDPYNPKSVGIKYSKTSSEIVTISHDHEDHNFTDLITDTRKIVDGPGEYEILGISIIGIGVYHDDKKGELRGRNIIYIIEADGLRLVHLGDLGHRLSEDVIDQLGTVDVLMIPVGGFYTIGSSEATDIVRDIEPSITIPMHYKVEGINSEIFGKLDTVDSFLKEIAITIEKVEKLSIKANELGDEQKVVVFERK</sequence>
<dbReference type="InterPro" id="IPR036866">
    <property type="entry name" value="RibonucZ/Hydroxyglut_hydro"/>
</dbReference>
<evidence type="ECO:0000313" key="1">
    <source>
        <dbReference type="EMBL" id="OGM08631.1"/>
    </source>
</evidence>
<organism evidence="1 2">
    <name type="scientific">Candidatus Woesebacteria bacterium RBG_13_34_9</name>
    <dbReference type="NCBI Taxonomy" id="1802477"/>
    <lineage>
        <taxon>Bacteria</taxon>
        <taxon>Candidatus Woeseibacteriota</taxon>
    </lineage>
</organism>
<dbReference type="PANTHER" id="PTHR42967:SF1">
    <property type="entry name" value="MBL FOLD METALLO-HYDROLASE"/>
    <property type="match status" value="1"/>
</dbReference>
<evidence type="ECO:0008006" key="3">
    <source>
        <dbReference type="Google" id="ProtNLM"/>
    </source>
</evidence>
<reference evidence="1 2" key="1">
    <citation type="journal article" date="2016" name="Nat. Commun.">
        <title>Thousands of microbial genomes shed light on interconnected biogeochemical processes in an aquifer system.</title>
        <authorList>
            <person name="Anantharaman K."/>
            <person name="Brown C.T."/>
            <person name="Hug L.A."/>
            <person name="Sharon I."/>
            <person name="Castelle C.J."/>
            <person name="Probst A.J."/>
            <person name="Thomas B.C."/>
            <person name="Singh A."/>
            <person name="Wilkins M.J."/>
            <person name="Karaoz U."/>
            <person name="Brodie E.L."/>
            <person name="Williams K.H."/>
            <person name="Hubbard S.S."/>
            <person name="Banfield J.F."/>
        </authorList>
    </citation>
    <scope>NUCLEOTIDE SEQUENCE [LARGE SCALE GENOMIC DNA]</scope>
</reference>
<dbReference type="AlphaFoldDB" id="A0A1F7X0Y6"/>
<evidence type="ECO:0000313" key="2">
    <source>
        <dbReference type="Proteomes" id="UP000179219"/>
    </source>
</evidence>
<accession>A0A1F7X0Y6</accession>
<dbReference type="PANTHER" id="PTHR42967">
    <property type="entry name" value="METAL DEPENDENT HYDROLASE"/>
    <property type="match status" value="1"/>
</dbReference>
<protein>
    <recommendedName>
        <fullName evidence="3">Lactamase</fullName>
    </recommendedName>
</protein>
<dbReference type="SUPFAM" id="SSF56281">
    <property type="entry name" value="Metallo-hydrolase/oxidoreductase"/>
    <property type="match status" value="1"/>
</dbReference>
<dbReference type="Gene3D" id="3.60.15.10">
    <property type="entry name" value="Ribonuclease Z/Hydroxyacylglutathione hydrolase-like"/>
    <property type="match status" value="1"/>
</dbReference>
<name>A0A1F7X0Y6_9BACT</name>
<gene>
    <name evidence="1" type="ORF">A2159_03745</name>
</gene>
<proteinExistence type="predicted"/>
<dbReference type="Proteomes" id="UP000179219">
    <property type="component" value="Unassembled WGS sequence"/>
</dbReference>
<dbReference type="Pfam" id="PF13483">
    <property type="entry name" value="Lactamase_B_3"/>
    <property type="match status" value="1"/>
</dbReference>